<protein>
    <recommendedName>
        <fullName evidence="2">30S ribosomal protein S6, chloroplastic</fullName>
    </recommendedName>
</protein>
<accession>A0A5J4YYS4</accession>
<dbReference type="Pfam" id="PF01250">
    <property type="entry name" value="Ribosomal_S6"/>
    <property type="match status" value="1"/>
</dbReference>
<sequence>MPYYEWVVLADAGLARRELAGFVREMSMRVMEAGGVVTQLGHLASERGHGPRKLAYTITQNQVKHKFAYYLQLGVFLNPRRNMDVGRALRTDKRVLRCMTLRKPYEMAARPLPDGTEELQPASLNPDTLNYERDAFVMQYAQAHPDGSKFDAWEAAMQEHSERMRALEKGVASVAMPSFFSREVRKGSLGGKEILDALEPIIAMMGQAGSYPSDGKSDAGSGAVQDGSLRGLADALSEDIGAYPEEDEGREEDPSRDPDSDEPQPPS</sequence>
<gene>
    <name evidence="4" type="ORF">FVE85_2285</name>
</gene>
<dbReference type="AlphaFoldDB" id="A0A5J4YYS4"/>
<evidence type="ECO:0000256" key="1">
    <source>
        <dbReference type="ARBA" id="ARBA00009512"/>
    </source>
</evidence>
<comment type="similarity">
    <text evidence="1">Belongs to the bacterial ribosomal protein bS6 family.</text>
</comment>
<organism evidence="4 5">
    <name type="scientific">Porphyridium purpureum</name>
    <name type="common">Red alga</name>
    <name type="synonym">Porphyridium cruentum</name>
    <dbReference type="NCBI Taxonomy" id="35688"/>
    <lineage>
        <taxon>Eukaryota</taxon>
        <taxon>Rhodophyta</taxon>
        <taxon>Bangiophyceae</taxon>
        <taxon>Porphyridiales</taxon>
        <taxon>Porphyridiaceae</taxon>
        <taxon>Porphyridium</taxon>
    </lineage>
</organism>
<dbReference type="GO" id="GO:0003735">
    <property type="term" value="F:structural constituent of ribosome"/>
    <property type="evidence" value="ECO:0007669"/>
    <property type="project" value="InterPro"/>
</dbReference>
<dbReference type="Gene3D" id="3.30.70.60">
    <property type="match status" value="1"/>
</dbReference>
<evidence type="ECO:0000256" key="3">
    <source>
        <dbReference type="SAM" id="MobiDB-lite"/>
    </source>
</evidence>
<feature type="region of interest" description="Disordered" evidence="3">
    <location>
        <begin position="209"/>
        <end position="267"/>
    </location>
</feature>
<name>A0A5J4YYS4_PORPP</name>
<dbReference type="GO" id="GO:0005840">
    <property type="term" value="C:ribosome"/>
    <property type="evidence" value="ECO:0007669"/>
    <property type="project" value="InterPro"/>
</dbReference>
<keyword evidence="5" id="KW-1185">Reference proteome</keyword>
<dbReference type="EMBL" id="VRMN01000003">
    <property type="protein sequence ID" value="KAA8496130.1"/>
    <property type="molecule type" value="Genomic_DNA"/>
</dbReference>
<dbReference type="SUPFAM" id="SSF54995">
    <property type="entry name" value="Ribosomal protein S6"/>
    <property type="match status" value="1"/>
</dbReference>
<dbReference type="Proteomes" id="UP000324585">
    <property type="component" value="Unassembled WGS sequence"/>
</dbReference>
<comment type="caution">
    <text evidence="4">The sequence shown here is derived from an EMBL/GenBank/DDBJ whole genome shotgun (WGS) entry which is preliminary data.</text>
</comment>
<evidence type="ECO:0000313" key="4">
    <source>
        <dbReference type="EMBL" id="KAA8496130.1"/>
    </source>
</evidence>
<proteinExistence type="inferred from homology"/>
<dbReference type="InterPro" id="IPR035980">
    <property type="entry name" value="Ribosomal_bS6_sf"/>
</dbReference>
<dbReference type="GO" id="GO:0019843">
    <property type="term" value="F:rRNA binding"/>
    <property type="evidence" value="ECO:0007669"/>
    <property type="project" value="InterPro"/>
</dbReference>
<dbReference type="OrthoDB" id="10259681at2759"/>
<dbReference type="GO" id="GO:0006412">
    <property type="term" value="P:translation"/>
    <property type="evidence" value="ECO:0007669"/>
    <property type="project" value="InterPro"/>
</dbReference>
<dbReference type="InterPro" id="IPR014717">
    <property type="entry name" value="Transl_elong_EF1B/ribsomal_bS6"/>
</dbReference>
<reference evidence="5" key="1">
    <citation type="journal article" date="2019" name="Nat. Commun.">
        <title>Expansion of phycobilisome linker gene families in mesophilic red algae.</title>
        <authorList>
            <person name="Lee J."/>
            <person name="Kim D."/>
            <person name="Bhattacharya D."/>
            <person name="Yoon H.S."/>
        </authorList>
    </citation>
    <scope>NUCLEOTIDE SEQUENCE [LARGE SCALE GENOMIC DNA]</scope>
    <source>
        <strain evidence="5">CCMP 1328</strain>
    </source>
</reference>
<evidence type="ECO:0000313" key="5">
    <source>
        <dbReference type="Proteomes" id="UP000324585"/>
    </source>
</evidence>
<dbReference type="InterPro" id="IPR000529">
    <property type="entry name" value="Ribosomal_bS6"/>
</dbReference>
<evidence type="ECO:0000256" key="2">
    <source>
        <dbReference type="ARBA" id="ARBA00035537"/>
    </source>
</evidence>